<evidence type="ECO:0000256" key="2">
    <source>
        <dbReference type="ARBA" id="ARBA00022475"/>
    </source>
</evidence>
<evidence type="ECO:0000256" key="4">
    <source>
        <dbReference type="ARBA" id="ARBA00022989"/>
    </source>
</evidence>
<name>A0A6J6GX75_9ZZZZ</name>
<dbReference type="EMBL" id="CAFAAD010000061">
    <property type="protein sequence ID" value="CAB4792391.1"/>
    <property type="molecule type" value="Genomic_DNA"/>
</dbReference>
<feature type="transmembrane region" description="Helical" evidence="6">
    <location>
        <begin position="78"/>
        <end position="101"/>
    </location>
</feature>
<evidence type="ECO:0000313" key="8">
    <source>
        <dbReference type="EMBL" id="CAB4603545.1"/>
    </source>
</evidence>
<dbReference type="EMBL" id="CAEZVC010000087">
    <property type="protein sequence ID" value="CAB4628580.1"/>
    <property type="molecule type" value="Genomic_DNA"/>
</dbReference>
<feature type="transmembrane region" description="Helical" evidence="6">
    <location>
        <begin position="107"/>
        <end position="127"/>
    </location>
</feature>
<dbReference type="EMBL" id="CAFBOK010000141">
    <property type="protein sequence ID" value="CAB4989332.1"/>
    <property type="molecule type" value="Genomic_DNA"/>
</dbReference>
<protein>
    <submittedName>
        <fullName evidence="8">Unannotated protein</fullName>
    </submittedName>
</protein>
<evidence type="ECO:0000256" key="3">
    <source>
        <dbReference type="ARBA" id="ARBA00022692"/>
    </source>
</evidence>
<comment type="subcellular location">
    <subcellularLocation>
        <location evidence="1">Cell membrane</location>
        <topology evidence="1">Multi-pass membrane protein</topology>
    </subcellularLocation>
</comment>
<dbReference type="EMBL" id="CAEZTY010000162">
    <property type="protein sequence ID" value="CAB4603545.1"/>
    <property type="molecule type" value="Genomic_DNA"/>
</dbReference>
<evidence type="ECO:0000313" key="10">
    <source>
        <dbReference type="EMBL" id="CAB4709674.1"/>
    </source>
</evidence>
<evidence type="ECO:0000313" key="13">
    <source>
        <dbReference type="EMBL" id="CAB4989332.1"/>
    </source>
</evidence>
<dbReference type="EMBL" id="CAEZXY010000042">
    <property type="protein sequence ID" value="CAB4709674.1"/>
    <property type="molecule type" value="Genomic_DNA"/>
</dbReference>
<proteinExistence type="predicted"/>
<dbReference type="AlphaFoldDB" id="A0A6J6GX75"/>
<keyword evidence="4 6" id="KW-1133">Transmembrane helix</keyword>
<gene>
    <name evidence="8" type="ORF">UFOPK1762_02093</name>
    <name evidence="9" type="ORF">UFOPK1906_01309</name>
    <name evidence="10" type="ORF">UFOPK2624_01035</name>
    <name evidence="11" type="ORF">UFOPK2969_00948</name>
    <name evidence="7" type="ORF">UFOPK3331_01946</name>
    <name evidence="12" type="ORF">UFOPK3785_00915</name>
    <name evidence="13" type="ORF">UFOPK3927_01207</name>
</gene>
<evidence type="ECO:0000313" key="9">
    <source>
        <dbReference type="EMBL" id="CAB4628580.1"/>
    </source>
</evidence>
<evidence type="ECO:0000313" key="7">
    <source>
        <dbReference type="EMBL" id="CAB4346675.1"/>
    </source>
</evidence>
<feature type="transmembrane region" description="Helical" evidence="6">
    <location>
        <begin position="51"/>
        <end position="71"/>
    </location>
</feature>
<evidence type="ECO:0000256" key="1">
    <source>
        <dbReference type="ARBA" id="ARBA00004651"/>
    </source>
</evidence>
<evidence type="ECO:0000256" key="5">
    <source>
        <dbReference type="ARBA" id="ARBA00023136"/>
    </source>
</evidence>
<evidence type="ECO:0000313" key="12">
    <source>
        <dbReference type="EMBL" id="CAB4952331.1"/>
    </source>
</evidence>
<dbReference type="InterPro" id="IPR005598">
    <property type="entry name" value="ATP_synth_I"/>
</dbReference>
<dbReference type="GO" id="GO:0005886">
    <property type="term" value="C:plasma membrane"/>
    <property type="evidence" value="ECO:0007669"/>
    <property type="project" value="UniProtKB-SubCell"/>
</dbReference>
<sequence>MGALITSTAQVEGPAPEAVIARDIIKRAAYVTPAFLLVAGLIWGMNGAFSAAYGLTIVVCNFALAAALLTWSANISAGLMMGAALFGYLIRLALIFTAIWLVRDAAWVVMLPLGLTIIIAHLGLLFWEMKFISASLAFPALKPSAVSKESSAQ</sequence>
<accession>A0A6J6GX75</accession>
<evidence type="ECO:0000313" key="11">
    <source>
        <dbReference type="EMBL" id="CAB4792391.1"/>
    </source>
</evidence>
<keyword evidence="3 6" id="KW-0812">Transmembrane</keyword>
<evidence type="ECO:0000256" key="6">
    <source>
        <dbReference type="SAM" id="Phobius"/>
    </source>
</evidence>
<reference evidence="8" key="1">
    <citation type="submission" date="2020-05" db="EMBL/GenBank/DDBJ databases">
        <authorList>
            <person name="Chiriac C."/>
            <person name="Salcher M."/>
            <person name="Ghai R."/>
            <person name="Kavagutti S V."/>
        </authorList>
    </citation>
    <scope>NUCLEOTIDE SEQUENCE</scope>
</reference>
<keyword evidence="5 6" id="KW-0472">Membrane</keyword>
<feature type="transmembrane region" description="Helical" evidence="6">
    <location>
        <begin position="28"/>
        <end position="45"/>
    </location>
</feature>
<dbReference type="EMBL" id="CAFBNJ010000039">
    <property type="protein sequence ID" value="CAB4952331.1"/>
    <property type="molecule type" value="Genomic_DNA"/>
</dbReference>
<dbReference type="Pfam" id="PF03899">
    <property type="entry name" value="ATP-synt_I"/>
    <property type="match status" value="1"/>
</dbReference>
<organism evidence="8">
    <name type="scientific">freshwater metagenome</name>
    <dbReference type="NCBI Taxonomy" id="449393"/>
    <lineage>
        <taxon>unclassified sequences</taxon>
        <taxon>metagenomes</taxon>
        <taxon>ecological metagenomes</taxon>
    </lineage>
</organism>
<dbReference type="EMBL" id="CAESAL010000120">
    <property type="protein sequence ID" value="CAB4346675.1"/>
    <property type="molecule type" value="Genomic_DNA"/>
</dbReference>
<keyword evidence="2" id="KW-1003">Cell membrane</keyword>